<dbReference type="InterPro" id="IPR036249">
    <property type="entry name" value="Thioredoxin-like_sf"/>
</dbReference>
<comment type="caution">
    <text evidence="1">The sequence shown here is derived from an EMBL/GenBank/DDBJ whole genome shotgun (WGS) entry which is preliminary data.</text>
</comment>
<dbReference type="SUPFAM" id="SSF52833">
    <property type="entry name" value="Thioredoxin-like"/>
    <property type="match status" value="1"/>
</dbReference>
<protein>
    <submittedName>
        <fullName evidence="1">Uncharacterized protein</fullName>
    </submittedName>
</protein>
<dbReference type="Gene3D" id="3.40.30.50">
    <property type="entry name" value="Sep15/SelM thioredoxin-like domain, active-site redox motif"/>
    <property type="match status" value="1"/>
</dbReference>
<accession>A0AA88HEC4</accession>
<name>A0AA88HEC4_ARTSF</name>
<organism evidence="1 2">
    <name type="scientific">Artemia franciscana</name>
    <name type="common">Brine shrimp</name>
    <name type="synonym">Artemia sanfranciscana</name>
    <dbReference type="NCBI Taxonomy" id="6661"/>
    <lineage>
        <taxon>Eukaryota</taxon>
        <taxon>Metazoa</taxon>
        <taxon>Ecdysozoa</taxon>
        <taxon>Arthropoda</taxon>
        <taxon>Crustacea</taxon>
        <taxon>Branchiopoda</taxon>
        <taxon>Anostraca</taxon>
        <taxon>Artemiidae</taxon>
        <taxon>Artemia</taxon>
    </lineage>
</organism>
<dbReference type="AlphaFoldDB" id="A0AA88HEC4"/>
<dbReference type="EMBL" id="JAVRJZ010000078">
    <property type="protein sequence ID" value="KAK2703747.1"/>
    <property type="molecule type" value="Genomic_DNA"/>
</dbReference>
<proteinExistence type="predicted"/>
<keyword evidence="2" id="KW-1185">Reference proteome</keyword>
<sequence length="66" mass="7676">MVAGASPNLKLLNRLDQVVEMLDLAKLSREDCNKLLIKKGFYRKSDLNEEVPEQHKEGPYFEREDL</sequence>
<evidence type="ECO:0000313" key="1">
    <source>
        <dbReference type="EMBL" id="KAK2703747.1"/>
    </source>
</evidence>
<dbReference type="InterPro" id="IPR038219">
    <property type="entry name" value="Sep15/SelM_sf"/>
</dbReference>
<evidence type="ECO:0000313" key="2">
    <source>
        <dbReference type="Proteomes" id="UP001187531"/>
    </source>
</evidence>
<reference evidence="1" key="1">
    <citation type="submission" date="2023-07" db="EMBL/GenBank/DDBJ databases">
        <title>Chromosome-level genome assembly of Artemia franciscana.</title>
        <authorList>
            <person name="Jo E."/>
        </authorList>
    </citation>
    <scope>NUCLEOTIDE SEQUENCE</scope>
    <source>
        <tissue evidence="1">Whole body</tissue>
    </source>
</reference>
<dbReference type="Proteomes" id="UP001187531">
    <property type="component" value="Unassembled WGS sequence"/>
</dbReference>
<gene>
    <name evidence="1" type="ORF">QYM36_017884</name>
</gene>